<reference evidence="1" key="1">
    <citation type="journal article" date="2014" name="Int. J. Syst. Evol. Microbiol.">
        <title>Complete genome sequence of Corynebacterium casei LMG S-19264T (=DSM 44701T), isolated from a smear-ripened cheese.</title>
        <authorList>
            <consortium name="US DOE Joint Genome Institute (JGI-PGF)"/>
            <person name="Walter F."/>
            <person name="Albersmeier A."/>
            <person name="Kalinowski J."/>
            <person name="Ruckert C."/>
        </authorList>
    </citation>
    <scope>NUCLEOTIDE SEQUENCE</scope>
    <source>
        <strain evidence="1">JCM 3035</strain>
    </source>
</reference>
<evidence type="ECO:0000313" key="1">
    <source>
        <dbReference type="EMBL" id="GGK60071.1"/>
    </source>
</evidence>
<name>A0A917QP95_9ACTN</name>
<accession>A0A917QP95</accession>
<proteinExistence type="predicted"/>
<dbReference type="AlphaFoldDB" id="A0A917QP95"/>
<protein>
    <submittedName>
        <fullName evidence="1">Uncharacterized protein</fullName>
    </submittedName>
</protein>
<organism evidence="1 2">
    <name type="scientific">Streptomyces flaveus</name>
    <dbReference type="NCBI Taxonomy" id="66370"/>
    <lineage>
        <taxon>Bacteria</taxon>
        <taxon>Bacillati</taxon>
        <taxon>Actinomycetota</taxon>
        <taxon>Actinomycetes</taxon>
        <taxon>Kitasatosporales</taxon>
        <taxon>Streptomycetaceae</taxon>
        <taxon>Streptomyces</taxon>
        <taxon>Streptomyces aurantiacus group</taxon>
    </lineage>
</organism>
<dbReference type="Proteomes" id="UP000637788">
    <property type="component" value="Unassembled WGS sequence"/>
</dbReference>
<reference evidence="1" key="2">
    <citation type="submission" date="2020-09" db="EMBL/GenBank/DDBJ databases">
        <authorList>
            <person name="Sun Q."/>
            <person name="Ohkuma M."/>
        </authorList>
    </citation>
    <scope>NUCLEOTIDE SEQUENCE</scope>
    <source>
        <strain evidence="1">JCM 3035</strain>
    </source>
</reference>
<comment type="caution">
    <text evidence="1">The sequence shown here is derived from an EMBL/GenBank/DDBJ whole genome shotgun (WGS) entry which is preliminary data.</text>
</comment>
<keyword evidence="2" id="KW-1185">Reference proteome</keyword>
<dbReference type="EMBL" id="BMPQ01000004">
    <property type="protein sequence ID" value="GGK60071.1"/>
    <property type="molecule type" value="Genomic_DNA"/>
</dbReference>
<evidence type="ECO:0000313" key="2">
    <source>
        <dbReference type="Proteomes" id="UP000637788"/>
    </source>
</evidence>
<gene>
    <name evidence="1" type="ORF">GCM10010094_20530</name>
</gene>
<sequence length="59" mass="6766">MTNAPRTGRAILEVVPANNPRPVTHNSLQRLLRAAWQGADPLTRDGEEHQRFFRRAEFV</sequence>
<dbReference type="RefSeq" id="WP_189321860.1">
    <property type="nucleotide sequence ID" value="NZ_BMPQ01000004.1"/>
</dbReference>